<proteinExistence type="predicted"/>
<evidence type="ECO:0000313" key="1">
    <source>
        <dbReference type="EMBL" id="MBC3538380.1"/>
    </source>
</evidence>
<gene>
    <name evidence="1" type="ORF">H7U12_01730</name>
</gene>
<dbReference type="Proteomes" id="UP000659698">
    <property type="component" value="Unassembled WGS sequence"/>
</dbReference>
<protein>
    <submittedName>
        <fullName evidence="1">Uncharacterized protein</fullName>
    </submittedName>
</protein>
<evidence type="ECO:0000313" key="2">
    <source>
        <dbReference type="Proteomes" id="UP000659698"/>
    </source>
</evidence>
<comment type="caution">
    <text evidence="1">The sequence shown here is derived from an EMBL/GenBank/DDBJ whole genome shotgun (WGS) entry which is preliminary data.</text>
</comment>
<organism evidence="1 2">
    <name type="scientific">Rufibacter sediminis</name>
    <dbReference type="NCBI Taxonomy" id="2762756"/>
    <lineage>
        <taxon>Bacteria</taxon>
        <taxon>Pseudomonadati</taxon>
        <taxon>Bacteroidota</taxon>
        <taxon>Cytophagia</taxon>
        <taxon>Cytophagales</taxon>
        <taxon>Hymenobacteraceae</taxon>
        <taxon>Rufibacter</taxon>
    </lineage>
</organism>
<dbReference type="RefSeq" id="WP_186631926.1">
    <property type="nucleotide sequence ID" value="NZ_JACOAF010000004.1"/>
</dbReference>
<keyword evidence="2" id="KW-1185">Reference proteome</keyword>
<sequence>MIIFENWLITISYEPAEDIMYAKLPSVEEYGAKELRRALDIVADQVSTHATKNLILDSSDVSVVKMEDRVYRPTVQDFIIKLTSTQLLRFARVNNSIQNLQARAVSTVAEIFQGKESTIEFRAFNDKGDAFEWLRTPMAPQPGS</sequence>
<dbReference type="EMBL" id="JACOAF010000004">
    <property type="protein sequence ID" value="MBC3538380.1"/>
    <property type="molecule type" value="Genomic_DNA"/>
</dbReference>
<name>A0ABR6VNB3_9BACT</name>
<accession>A0ABR6VNB3</accession>
<reference evidence="1 2" key="1">
    <citation type="journal article" date="2019" name="Int. J. Syst. Evol. Microbiol.">
        <title>Rufibacter sediminis sp. nov., isolated from freshwater lake sediment.</title>
        <authorList>
            <person name="Qu J.H."/>
            <person name="Zhang L.J."/>
            <person name="Fu Y.H."/>
            <person name="Li H.F."/>
        </authorList>
    </citation>
    <scope>NUCLEOTIDE SEQUENCE [LARGE SCALE GENOMIC DNA]</scope>
    <source>
        <strain evidence="1 2">H-1</strain>
    </source>
</reference>